<dbReference type="Gene3D" id="3.40.1190.20">
    <property type="match status" value="1"/>
</dbReference>
<keyword evidence="2" id="KW-0808">Transferase</keyword>
<dbReference type="AlphaFoldDB" id="A0A1G5RUQ0"/>
<keyword evidence="3" id="KW-0547">Nucleotide-binding</keyword>
<keyword evidence="5" id="KW-0067">ATP-binding</keyword>
<dbReference type="PANTHER" id="PTHR43085:SF1">
    <property type="entry name" value="PSEUDOURIDINE KINASE-RELATED"/>
    <property type="match status" value="1"/>
</dbReference>
<dbReference type="Gene3D" id="2.20.150.10">
    <property type="entry name" value="putative 5-dehydro-2- deoxygluconokinase"/>
    <property type="match status" value="1"/>
</dbReference>
<dbReference type="InterPro" id="IPR029056">
    <property type="entry name" value="Ribokinase-like"/>
</dbReference>
<dbReference type="Pfam" id="PF00294">
    <property type="entry name" value="PfkB"/>
    <property type="match status" value="1"/>
</dbReference>
<dbReference type="InterPro" id="IPR050306">
    <property type="entry name" value="PfkB_Carbo_kinase"/>
</dbReference>
<evidence type="ECO:0000256" key="4">
    <source>
        <dbReference type="ARBA" id="ARBA00022777"/>
    </source>
</evidence>
<evidence type="ECO:0000313" key="7">
    <source>
        <dbReference type="EMBL" id="SCZ77822.1"/>
    </source>
</evidence>
<accession>A0A1G5RUQ0</accession>
<dbReference type="EMBL" id="FMWK01000004">
    <property type="protein sequence ID" value="SCZ77822.1"/>
    <property type="molecule type" value="Genomic_DNA"/>
</dbReference>
<evidence type="ECO:0000259" key="6">
    <source>
        <dbReference type="Pfam" id="PF00294"/>
    </source>
</evidence>
<reference evidence="7 8" key="1">
    <citation type="submission" date="2016-10" db="EMBL/GenBank/DDBJ databases">
        <authorList>
            <person name="de Groot N.N."/>
        </authorList>
    </citation>
    <scope>NUCLEOTIDE SEQUENCE [LARGE SCALE GENOMIC DNA]</scope>
    <source>
        <strain evidence="7 8">DSM 10317</strain>
    </source>
</reference>
<dbReference type="InterPro" id="IPR011611">
    <property type="entry name" value="PfkB_dom"/>
</dbReference>
<evidence type="ECO:0000313" key="8">
    <source>
        <dbReference type="Proteomes" id="UP000199428"/>
    </source>
</evidence>
<dbReference type="InterPro" id="IPR023314">
    <property type="entry name" value="Myo_inos_IolC-like_sf"/>
</dbReference>
<dbReference type="SUPFAM" id="SSF53613">
    <property type="entry name" value="Ribokinase-like"/>
    <property type="match status" value="1"/>
</dbReference>
<evidence type="ECO:0000256" key="5">
    <source>
        <dbReference type="ARBA" id="ARBA00022840"/>
    </source>
</evidence>
<evidence type="ECO:0000256" key="3">
    <source>
        <dbReference type="ARBA" id="ARBA00022741"/>
    </source>
</evidence>
<evidence type="ECO:0000256" key="1">
    <source>
        <dbReference type="ARBA" id="ARBA00010688"/>
    </source>
</evidence>
<dbReference type="RefSeq" id="WP_090161763.1">
    <property type="nucleotide sequence ID" value="NZ_FMWK01000004.1"/>
</dbReference>
<sequence>MSRFDVIALGEILIDMAPGEQSSQGNDTFEACPGGAPCNVLSLLNKNGYKTAFIGKVGEDMFGRLLTDTIEEIGINTEGVVFDKDVRTTLAFVKKLPNGDRDFSFYRNPGADMMLNASEVKFDLIEDSKIFHFGTLSMTSECAQEATQKAVAFAKEKGLLVSFDPNLREPLWANLEDAKAAIKWGMENCDILKISDNEVEFMTGLSDMEAGYKAIKEMSSAKQVFVTLGPDGSIGMADGQLVKVSGVKMESVVDTTGAGDTFMGCALHYILGHGIELSADQINELLTIANATAAKVTQVKGALKVMPQI</sequence>
<dbReference type="Proteomes" id="UP000199428">
    <property type="component" value="Unassembled WGS sequence"/>
</dbReference>
<dbReference type="PANTHER" id="PTHR43085">
    <property type="entry name" value="HEXOKINASE FAMILY MEMBER"/>
    <property type="match status" value="1"/>
</dbReference>
<evidence type="ECO:0000256" key="2">
    <source>
        <dbReference type="ARBA" id="ARBA00022679"/>
    </source>
</evidence>
<organism evidence="7 8">
    <name type="scientific">Pseudobutyrivibrio xylanivorans</name>
    <dbReference type="NCBI Taxonomy" id="185007"/>
    <lineage>
        <taxon>Bacteria</taxon>
        <taxon>Bacillati</taxon>
        <taxon>Bacillota</taxon>
        <taxon>Clostridia</taxon>
        <taxon>Lachnospirales</taxon>
        <taxon>Lachnospiraceae</taxon>
        <taxon>Pseudobutyrivibrio</taxon>
    </lineage>
</organism>
<feature type="domain" description="Carbohydrate kinase PfkB" evidence="6">
    <location>
        <begin position="5"/>
        <end position="307"/>
    </location>
</feature>
<name>A0A1G5RUQ0_PSEXY</name>
<keyword evidence="4 7" id="KW-0418">Kinase</keyword>
<protein>
    <submittedName>
        <fullName evidence="7">Fructokinase</fullName>
    </submittedName>
</protein>
<proteinExistence type="inferred from homology"/>
<gene>
    <name evidence="7" type="ORF">SAMN02910350_00947</name>
</gene>
<dbReference type="GO" id="GO:0005524">
    <property type="term" value="F:ATP binding"/>
    <property type="evidence" value="ECO:0007669"/>
    <property type="project" value="UniProtKB-KW"/>
</dbReference>
<comment type="similarity">
    <text evidence="1">Belongs to the carbohydrate kinase PfkB family.</text>
</comment>
<dbReference type="CDD" id="cd01167">
    <property type="entry name" value="bac_FRK"/>
    <property type="match status" value="1"/>
</dbReference>
<dbReference type="GO" id="GO:0016301">
    <property type="term" value="F:kinase activity"/>
    <property type="evidence" value="ECO:0007669"/>
    <property type="project" value="UniProtKB-KW"/>
</dbReference>